<protein>
    <submittedName>
        <fullName evidence="1">Uncharacterized protein</fullName>
    </submittedName>
</protein>
<keyword evidence="2" id="KW-1185">Reference proteome</keyword>
<gene>
    <name evidence="1" type="ORF">Tco_0748566</name>
</gene>
<organism evidence="1 2">
    <name type="scientific">Tanacetum coccineum</name>
    <dbReference type="NCBI Taxonomy" id="301880"/>
    <lineage>
        <taxon>Eukaryota</taxon>
        <taxon>Viridiplantae</taxon>
        <taxon>Streptophyta</taxon>
        <taxon>Embryophyta</taxon>
        <taxon>Tracheophyta</taxon>
        <taxon>Spermatophyta</taxon>
        <taxon>Magnoliopsida</taxon>
        <taxon>eudicotyledons</taxon>
        <taxon>Gunneridae</taxon>
        <taxon>Pentapetalae</taxon>
        <taxon>asterids</taxon>
        <taxon>campanulids</taxon>
        <taxon>Asterales</taxon>
        <taxon>Asteraceae</taxon>
        <taxon>Asteroideae</taxon>
        <taxon>Anthemideae</taxon>
        <taxon>Anthemidinae</taxon>
        <taxon>Tanacetum</taxon>
    </lineage>
</organism>
<sequence length="675" mass="76003">MSSYNHFGCSCCGGPFNGGNCPGCSSVGSGNEFVYDPNPYSYNDTSNFFNQPPQHQYETYSCELCGDSPHYEFDCQTRTPLVYEQDPSNNQNFSNDQSPYYSTSLPQQFDCCEVCGGPHYSSDCQAGNTPIYDQGPCYNQNFNDDQPPFYSSYQQQQFDCCEVCGGPHYSSDCQTRNQFVYELNPGNNYDFPCFDQPPQYHIDQSPPQDLIFDSLMHTCRENNRILEEMLITQMPNSLDVLNEPEGSDDYTEVTYDKEKCLSDHYTAPVTPPAYTPSIPFLATMEPTDTLLMGDEVISTIPAKETDEFIKSSVDDLVPIPRESEETSNSVLECDMPATTPLPPTNNGEVDFDINSPLGEQVVDFLMKNVDVVGLPRHLVKQLFNHLLKNPSLTKGMSDEPLGDDSKPVSYDVTFSNPLFDFNDDYTLCYDNPLFDEEFEDISSLDPFELTPVIDEPTLLVTLPLPCTDVLGDAIVDIALPLEEHLDTLSTGDREIDFNPSRDIEELECLLVDDPVPVPRVFDEPLGNSNSMSRSSETSDLFEELIAEFGLDDSIPTKIDDRYYDSEGDILYFEQLLNEDTSSDVSQALLPTESSSLVPPLPDPKQICLREVERFDQFFSLTQSGGKTRVRETPSFSSHHMPSPRPAAYSPKEVMYYYYHPHLTSGDGFDHRPKMK</sequence>
<dbReference type="EMBL" id="BQNB010010792">
    <property type="protein sequence ID" value="GJS82025.1"/>
    <property type="molecule type" value="Genomic_DNA"/>
</dbReference>
<reference evidence="1" key="2">
    <citation type="submission" date="2022-01" db="EMBL/GenBank/DDBJ databases">
        <authorList>
            <person name="Yamashiro T."/>
            <person name="Shiraishi A."/>
            <person name="Satake H."/>
            <person name="Nakayama K."/>
        </authorList>
    </citation>
    <scope>NUCLEOTIDE SEQUENCE</scope>
</reference>
<accession>A0ABQ4YWX3</accession>
<comment type="caution">
    <text evidence="1">The sequence shown here is derived from an EMBL/GenBank/DDBJ whole genome shotgun (WGS) entry which is preliminary data.</text>
</comment>
<evidence type="ECO:0000313" key="1">
    <source>
        <dbReference type="EMBL" id="GJS82025.1"/>
    </source>
</evidence>
<dbReference type="Proteomes" id="UP001151760">
    <property type="component" value="Unassembled WGS sequence"/>
</dbReference>
<reference evidence="1" key="1">
    <citation type="journal article" date="2022" name="Int. J. Mol. Sci.">
        <title>Draft Genome of Tanacetum Coccineum: Genomic Comparison of Closely Related Tanacetum-Family Plants.</title>
        <authorList>
            <person name="Yamashiro T."/>
            <person name="Shiraishi A."/>
            <person name="Nakayama K."/>
            <person name="Satake H."/>
        </authorList>
    </citation>
    <scope>NUCLEOTIDE SEQUENCE</scope>
</reference>
<name>A0ABQ4YWX3_9ASTR</name>
<proteinExistence type="predicted"/>
<evidence type="ECO:0000313" key="2">
    <source>
        <dbReference type="Proteomes" id="UP001151760"/>
    </source>
</evidence>